<dbReference type="InterPro" id="IPR029063">
    <property type="entry name" value="SAM-dependent_MTases_sf"/>
</dbReference>
<dbReference type="OrthoDB" id="9786503at2"/>
<dbReference type="Pfam" id="PF13649">
    <property type="entry name" value="Methyltransf_25"/>
    <property type="match status" value="1"/>
</dbReference>
<evidence type="ECO:0000259" key="2">
    <source>
        <dbReference type="Pfam" id="PF13649"/>
    </source>
</evidence>
<evidence type="ECO:0000256" key="1">
    <source>
        <dbReference type="ARBA" id="ARBA00022679"/>
    </source>
</evidence>
<dbReference type="PANTHER" id="PTHR43861">
    <property type="entry name" value="TRANS-ACONITATE 2-METHYLTRANSFERASE-RELATED"/>
    <property type="match status" value="1"/>
</dbReference>
<evidence type="ECO:0000313" key="4">
    <source>
        <dbReference type="Proteomes" id="UP000027725"/>
    </source>
</evidence>
<dbReference type="GO" id="GO:0032259">
    <property type="term" value="P:methylation"/>
    <property type="evidence" value="ECO:0007669"/>
    <property type="project" value="UniProtKB-KW"/>
</dbReference>
<evidence type="ECO:0000313" key="3">
    <source>
        <dbReference type="EMBL" id="KEP68652.1"/>
    </source>
</evidence>
<protein>
    <submittedName>
        <fullName evidence="3">SAM-dependent methyltransferase</fullName>
    </submittedName>
</protein>
<proteinExistence type="predicted"/>
<keyword evidence="1 3" id="KW-0808">Transferase</keyword>
<dbReference type="EMBL" id="JHEH01000027">
    <property type="protein sequence ID" value="KEP68652.1"/>
    <property type="molecule type" value="Genomic_DNA"/>
</dbReference>
<dbReference type="RefSeq" id="WP_038068289.1">
    <property type="nucleotide sequence ID" value="NZ_FOVB01000002.1"/>
</dbReference>
<dbReference type="InterPro" id="IPR041698">
    <property type="entry name" value="Methyltransf_25"/>
</dbReference>
<dbReference type="AlphaFoldDB" id="A0A074U1U7"/>
<feature type="domain" description="Methyltransferase" evidence="2">
    <location>
        <begin position="41"/>
        <end position="134"/>
    </location>
</feature>
<gene>
    <name evidence="3" type="ORF">DL1_09605</name>
</gene>
<dbReference type="eggNOG" id="COG2227">
    <property type="taxonomic scope" value="Bacteria"/>
</dbReference>
<dbReference type="SUPFAM" id="SSF53335">
    <property type="entry name" value="S-adenosyl-L-methionine-dependent methyltransferases"/>
    <property type="match status" value="1"/>
</dbReference>
<comment type="caution">
    <text evidence="3">The sequence shown here is derived from an EMBL/GenBank/DDBJ whole genome shotgun (WGS) entry which is preliminary data.</text>
</comment>
<dbReference type="GO" id="GO:0008168">
    <property type="term" value="F:methyltransferase activity"/>
    <property type="evidence" value="ECO:0007669"/>
    <property type="project" value="UniProtKB-KW"/>
</dbReference>
<sequence length="206" mass="22785">MDREVAVDWNERFSGVDYLYGRAPADFVARQQWRIPRGAKVLSIAEGEGRNAVYLAEQGAQVTALESSANARGKAADLARERGVSLAFISDDLRGYDWPDGIYDFVLGCFFQFADPAFRDEIFDGIAQALTPGGIAMIHGFARRQPRYGSGGPGQVSQLYDLDLLHQAFPRWEVLHQADYDADLDSGTGHSGRAALIDFVVRKPER</sequence>
<reference evidence="3 4" key="1">
    <citation type="submission" date="2014-03" db="EMBL/GenBank/DDBJ databases">
        <title>The draft genome sequence of Thioclava dalianensis DLFJ1-1.</title>
        <authorList>
            <person name="Lai Q."/>
            <person name="Shao Z."/>
        </authorList>
    </citation>
    <scope>NUCLEOTIDE SEQUENCE [LARGE SCALE GENOMIC DNA]</scope>
    <source>
        <strain evidence="3 4">DLFJ1-1</strain>
    </source>
</reference>
<dbReference type="PANTHER" id="PTHR43861:SF3">
    <property type="entry name" value="PUTATIVE (AFU_ORTHOLOGUE AFUA_2G14390)-RELATED"/>
    <property type="match status" value="1"/>
</dbReference>
<keyword evidence="4" id="KW-1185">Reference proteome</keyword>
<accession>A0A074U1U7</accession>
<dbReference type="CDD" id="cd02440">
    <property type="entry name" value="AdoMet_MTases"/>
    <property type="match status" value="1"/>
</dbReference>
<dbReference type="Gene3D" id="3.40.50.150">
    <property type="entry name" value="Vaccinia Virus protein VP39"/>
    <property type="match status" value="1"/>
</dbReference>
<name>A0A074U1U7_9RHOB</name>
<dbReference type="Proteomes" id="UP000027725">
    <property type="component" value="Unassembled WGS sequence"/>
</dbReference>
<keyword evidence="3" id="KW-0489">Methyltransferase</keyword>
<dbReference type="STRING" id="1185766.SAMN05216224_10285"/>
<organism evidence="3 4">
    <name type="scientific">Thioclava dalianensis</name>
    <dbReference type="NCBI Taxonomy" id="1185766"/>
    <lineage>
        <taxon>Bacteria</taxon>
        <taxon>Pseudomonadati</taxon>
        <taxon>Pseudomonadota</taxon>
        <taxon>Alphaproteobacteria</taxon>
        <taxon>Rhodobacterales</taxon>
        <taxon>Paracoccaceae</taxon>
        <taxon>Thioclava</taxon>
    </lineage>
</organism>